<evidence type="ECO:0000313" key="1">
    <source>
        <dbReference type="EMBL" id="ETW28080.1"/>
    </source>
</evidence>
<reference evidence="1 2" key="2">
    <citation type="submission" date="2013-02" db="EMBL/GenBank/DDBJ databases">
        <title>The Genome Sequence of Plasmodium falciparum FCH/4.</title>
        <authorList>
            <consortium name="The Broad Institute Genome Sequencing Platform"/>
            <consortium name="The Broad Institute Genome Sequencing Center for Infectious Disease"/>
            <person name="Neafsey D."/>
            <person name="Cheeseman I."/>
            <person name="Volkman S."/>
            <person name="Adams J."/>
            <person name="Walker B."/>
            <person name="Young S.K."/>
            <person name="Zeng Q."/>
            <person name="Gargeya S."/>
            <person name="Fitzgerald M."/>
            <person name="Haas B."/>
            <person name="Abouelleil A."/>
            <person name="Alvarado L."/>
            <person name="Arachchi H.M."/>
            <person name="Berlin A.M."/>
            <person name="Chapman S.B."/>
            <person name="Dewar J."/>
            <person name="Goldberg J."/>
            <person name="Griggs A."/>
            <person name="Gujja S."/>
            <person name="Hansen M."/>
            <person name="Howarth C."/>
            <person name="Imamovic A."/>
            <person name="Larimer J."/>
            <person name="McCowan C."/>
            <person name="Murphy C."/>
            <person name="Neiman D."/>
            <person name="Pearson M."/>
            <person name="Priest M."/>
            <person name="Roberts A."/>
            <person name="Saif S."/>
            <person name="Shea T."/>
            <person name="Sisk P."/>
            <person name="Sykes S."/>
            <person name="Wortman J."/>
            <person name="Nusbaum C."/>
            <person name="Birren B."/>
        </authorList>
    </citation>
    <scope>NUCLEOTIDE SEQUENCE [LARGE SCALE GENOMIC DNA]</scope>
    <source>
        <strain evidence="1 2">FCH/4</strain>
    </source>
</reference>
<name>A0A024VIQ9_PLAFA</name>
<dbReference type="EMBL" id="KI928027">
    <property type="protein sequence ID" value="ETW28080.1"/>
    <property type="molecule type" value="Genomic_DNA"/>
</dbReference>
<proteinExistence type="predicted"/>
<evidence type="ECO:0000313" key="2">
    <source>
        <dbReference type="Proteomes" id="UP000030656"/>
    </source>
</evidence>
<protein>
    <submittedName>
        <fullName evidence="1">Uncharacterized protein</fullName>
    </submittedName>
</protein>
<sequence length="9" mass="1166">MGDYNKYYI</sequence>
<gene>
    <name evidence="1" type="ORF">PFFCH_04431</name>
</gene>
<dbReference type="Proteomes" id="UP000030656">
    <property type="component" value="Unassembled WGS sequence"/>
</dbReference>
<organism evidence="1 2">
    <name type="scientific">Plasmodium falciparum FCH/4</name>
    <dbReference type="NCBI Taxonomy" id="1036724"/>
    <lineage>
        <taxon>Eukaryota</taxon>
        <taxon>Sar</taxon>
        <taxon>Alveolata</taxon>
        <taxon>Apicomplexa</taxon>
        <taxon>Aconoidasida</taxon>
        <taxon>Haemosporida</taxon>
        <taxon>Plasmodiidae</taxon>
        <taxon>Plasmodium</taxon>
        <taxon>Plasmodium (Laverania)</taxon>
    </lineage>
</organism>
<reference evidence="1 2" key="1">
    <citation type="submission" date="2013-02" db="EMBL/GenBank/DDBJ databases">
        <title>The Genome Annotation of Plasmodium falciparum FCH/4.</title>
        <authorList>
            <consortium name="The Broad Institute Genome Sequencing Platform"/>
            <consortium name="The Broad Institute Genome Sequencing Center for Infectious Disease"/>
            <person name="Neafsey D."/>
            <person name="Hoffman S."/>
            <person name="Volkman S."/>
            <person name="Rosenthal P."/>
            <person name="Walker B."/>
            <person name="Young S.K."/>
            <person name="Zeng Q."/>
            <person name="Gargeya S."/>
            <person name="Fitzgerald M."/>
            <person name="Haas B."/>
            <person name="Abouelleil A."/>
            <person name="Allen A.W."/>
            <person name="Alvarado L."/>
            <person name="Arachchi H.M."/>
            <person name="Berlin A.M."/>
            <person name="Chapman S.B."/>
            <person name="Gainer-Dewar J."/>
            <person name="Goldberg J."/>
            <person name="Griggs A."/>
            <person name="Gujja S."/>
            <person name="Hansen M."/>
            <person name="Howarth C."/>
            <person name="Imamovic A."/>
            <person name="Ireland A."/>
            <person name="Larimer J."/>
            <person name="McCowan C."/>
            <person name="Murphy C."/>
            <person name="Pearson M."/>
            <person name="Poon T.W."/>
            <person name="Priest M."/>
            <person name="Roberts A."/>
            <person name="Saif S."/>
            <person name="Shea T."/>
            <person name="Sisk P."/>
            <person name="Sykes S."/>
            <person name="Wortman J."/>
            <person name="Nusbaum C."/>
            <person name="Birren B."/>
        </authorList>
    </citation>
    <scope>NUCLEOTIDE SEQUENCE [LARGE SCALE GENOMIC DNA]</scope>
    <source>
        <strain evidence="1 2">FCH/4</strain>
    </source>
</reference>
<accession>A0A024VIQ9</accession>